<dbReference type="GO" id="GO:1903475">
    <property type="term" value="P:mitotic actomyosin contractile ring assembly"/>
    <property type="evidence" value="ECO:0007669"/>
    <property type="project" value="UniProtKB-ARBA"/>
</dbReference>
<protein>
    <recommendedName>
        <fullName evidence="7">Profilin</fullName>
    </recommendedName>
</protein>
<comment type="function">
    <text evidence="6">Binds to actin and affects the structure of the cytoskeleton. At high concentrations, profilin prevents the polymerization of actin, whereas it enhances it at low concentrations.</text>
</comment>
<keyword evidence="3" id="KW-0963">Cytoplasm</keyword>
<keyword evidence="5 6" id="KW-0206">Cytoskeleton</keyword>
<dbReference type="OrthoDB" id="421374at2759"/>
<dbReference type="Proteomes" id="UP001056384">
    <property type="component" value="Chromosome 7"/>
</dbReference>
<name>A0A9Q9EMB7_9PEZI</name>
<organism evidence="8 9">
    <name type="scientific">Septoria linicola</name>
    <dbReference type="NCBI Taxonomy" id="215465"/>
    <lineage>
        <taxon>Eukaryota</taxon>
        <taxon>Fungi</taxon>
        <taxon>Dikarya</taxon>
        <taxon>Ascomycota</taxon>
        <taxon>Pezizomycotina</taxon>
        <taxon>Dothideomycetes</taxon>
        <taxon>Dothideomycetidae</taxon>
        <taxon>Mycosphaerellales</taxon>
        <taxon>Mycosphaerellaceae</taxon>
        <taxon>Septoria</taxon>
    </lineage>
</organism>
<keyword evidence="4 7" id="KW-0009">Actin-binding</keyword>
<sequence>MSWQAYVDTSLVGTGNIDKAAIFNSEGNSVWATSAGFSVSPQEMQAVVQAYKDPGTDGVKKVQSEGLHISGERFVVIKADDRSIYGKKGREGVVLVKTTQAILVTHYPESVQPGSAANTVEQLGDYLIKVGY</sequence>
<dbReference type="AlphaFoldDB" id="A0A9Q9EMB7"/>
<dbReference type="PROSITE" id="PS00414">
    <property type="entry name" value="PROFILIN"/>
    <property type="match status" value="1"/>
</dbReference>
<dbReference type="PRINTS" id="PR01640">
    <property type="entry name" value="PROFILINPLNT"/>
</dbReference>
<evidence type="ECO:0000313" key="8">
    <source>
        <dbReference type="EMBL" id="USW55304.1"/>
    </source>
</evidence>
<gene>
    <name evidence="8" type="ORF">Slin15195_G086230</name>
</gene>
<evidence type="ECO:0000256" key="1">
    <source>
        <dbReference type="ARBA" id="ARBA00004245"/>
    </source>
</evidence>
<accession>A0A9Q9EMB7</accession>
<comment type="similarity">
    <text evidence="2 7">Belongs to the profilin family.</text>
</comment>
<dbReference type="PANTHER" id="PTHR11604:SF0">
    <property type="entry name" value="PROFILIN"/>
    <property type="match status" value="1"/>
</dbReference>
<keyword evidence="9" id="KW-1185">Reference proteome</keyword>
<dbReference type="Gene3D" id="3.30.450.30">
    <property type="entry name" value="Dynein light chain 2a, cytoplasmic"/>
    <property type="match status" value="1"/>
</dbReference>
<dbReference type="GO" id="GO:0005856">
    <property type="term" value="C:cytoskeleton"/>
    <property type="evidence" value="ECO:0007669"/>
    <property type="project" value="UniProtKB-SubCell"/>
</dbReference>
<dbReference type="CDD" id="cd00148">
    <property type="entry name" value="PROF"/>
    <property type="match status" value="1"/>
</dbReference>
<dbReference type="PRINTS" id="PR00392">
    <property type="entry name" value="PROFILIN"/>
</dbReference>
<dbReference type="InterPro" id="IPR027310">
    <property type="entry name" value="Profilin_CS"/>
</dbReference>
<evidence type="ECO:0000256" key="2">
    <source>
        <dbReference type="ARBA" id="ARBA00010058"/>
    </source>
</evidence>
<dbReference type="PANTHER" id="PTHR11604">
    <property type="entry name" value="PROFILIN"/>
    <property type="match status" value="1"/>
</dbReference>
<comment type="subcellular location">
    <subcellularLocation>
        <location evidence="1">Cytoplasm</location>
        <location evidence="1">Cytoskeleton</location>
    </subcellularLocation>
</comment>
<evidence type="ECO:0000256" key="6">
    <source>
        <dbReference type="RuleBase" id="RU003908"/>
    </source>
</evidence>
<evidence type="ECO:0000256" key="5">
    <source>
        <dbReference type="ARBA" id="ARBA00023212"/>
    </source>
</evidence>
<dbReference type="GO" id="GO:0005938">
    <property type="term" value="C:cell cortex"/>
    <property type="evidence" value="ECO:0007669"/>
    <property type="project" value="TreeGrafter"/>
</dbReference>
<evidence type="ECO:0000313" key="9">
    <source>
        <dbReference type="Proteomes" id="UP001056384"/>
    </source>
</evidence>
<dbReference type="EMBL" id="CP099424">
    <property type="protein sequence ID" value="USW55304.1"/>
    <property type="molecule type" value="Genomic_DNA"/>
</dbReference>
<dbReference type="InterPro" id="IPR036140">
    <property type="entry name" value="PFN_sf"/>
</dbReference>
<dbReference type="SUPFAM" id="SSF55770">
    <property type="entry name" value="Profilin (actin-binding protein)"/>
    <property type="match status" value="1"/>
</dbReference>
<evidence type="ECO:0000256" key="7">
    <source>
        <dbReference type="RuleBase" id="RU003909"/>
    </source>
</evidence>
<dbReference type="InterPro" id="IPR048278">
    <property type="entry name" value="PFN"/>
</dbReference>
<evidence type="ECO:0000256" key="3">
    <source>
        <dbReference type="ARBA" id="ARBA00022490"/>
    </source>
</evidence>
<dbReference type="InterPro" id="IPR005455">
    <property type="entry name" value="PFN_euk"/>
</dbReference>
<dbReference type="FunFam" id="3.30.450.30:FF:000001">
    <property type="entry name" value="Profilin"/>
    <property type="match status" value="1"/>
</dbReference>
<dbReference type="Pfam" id="PF00235">
    <property type="entry name" value="Profilin"/>
    <property type="match status" value="1"/>
</dbReference>
<reference evidence="8" key="1">
    <citation type="submission" date="2022-06" db="EMBL/GenBank/DDBJ databases">
        <title>Complete genome sequences of two strains of the flax pathogen Septoria linicola.</title>
        <authorList>
            <person name="Lapalu N."/>
            <person name="Simon A."/>
            <person name="Demenou B."/>
            <person name="Paumier D."/>
            <person name="Guillot M.-P."/>
            <person name="Gout L."/>
            <person name="Valade R."/>
        </authorList>
    </citation>
    <scope>NUCLEOTIDE SEQUENCE</scope>
    <source>
        <strain evidence="8">SE15195</strain>
    </source>
</reference>
<dbReference type="SMART" id="SM00392">
    <property type="entry name" value="PROF"/>
    <property type="match status" value="1"/>
</dbReference>
<dbReference type="GO" id="GO:0003785">
    <property type="term" value="F:actin monomer binding"/>
    <property type="evidence" value="ECO:0007669"/>
    <property type="project" value="TreeGrafter"/>
</dbReference>
<proteinExistence type="inferred from homology"/>
<evidence type="ECO:0000256" key="4">
    <source>
        <dbReference type="ARBA" id="ARBA00023203"/>
    </source>
</evidence>
<comment type="subunit">
    <text evidence="6">Occurs in many kinds of cells as a complex with monomeric actin in a 1:1 ratio.</text>
</comment>